<sequence>MLDSYRKPKTKVETRNFKLNERSVPSDLAVGRSEGLDCSDAGSVGPRRTNRRPITAPRLHQTVAVL</sequence>
<accession>A0ACC1ANF1</accession>
<gene>
    <name evidence="1" type="ORF">Patl1_32842</name>
</gene>
<reference evidence="2" key="1">
    <citation type="journal article" date="2023" name="G3 (Bethesda)">
        <title>Genome assembly and association tests identify interacting loci associated with vigor, precocity, and sex in interspecific pistachio rootstocks.</title>
        <authorList>
            <person name="Palmer W."/>
            <person name="Jacygrad E."/>
            <person name="Sagayaradj S."/>
            <person name="Cavanaugh K."/>
            <person name="Han R."/>
            <person name="Bertier L."/>
            <person name="Beede B."/>
            <person name="Kafkas S."/>
            <person name="Golino D."/>
            <person name="Preece J."/>
            <person name="Michelmore R."/>
        </authorList>
    </citation>
    <scope>NUCLEOTIDE SEQUENCE [LARGE SCALE GENOMIC DNA]</scope>
</reference>
<organism evidence="1 2">
    <name type="scientific">Pistacia atlantica</name>
    <dbReference type="NCBI Taxonomy" id="434234"/>
    <lineage>
        <taxon>Eukaryota</taxon>
        <taxon>Viridiplantae</taxon>
        <taxon>Streptophyta</taxon>
        <taxon>Embryophyta</taxon>
        <taxon>Tracheophyta</taxon>
        <taxon>Spermatophyta</taxon>
        <taxon>Magnoliopsida</taxon>
        <taxon>eudicotyledons</taxon>
        <taxon>Gunneridae</taxon>
        <taxon>Pentapetalae</taxon>
        <taxon>rosids</taxon>
        <taxon>malvids</taxon>
        <taxon>Sapindales</taxon>
        <taxon>Anacardiaceae</taxon>
        <taxon>Pistacia</taxon>
    </lineage>
</organism>
<name>A0ACC1ANF1_9ROSI</name>
<dbReference type="EMBL" id="CM047905">
    <property type="protein sequence ID" value="KAJ0088197.1"/>
    <property type="molecule type" value="Genomic_DNA"/>
</dbReference>
<comment type="caution">
    <text evidence="1">The sequence shown here is derived from an EMBL/GenBank/DDBJ whole genome shotgun (WGS) entry which is preliminary data.</text>
</comment>
<evidence type="ECO:0000313" key="2">
    <source>
        <dbReference type="Proteomes" id="UP001164250"/>
    </source>
</evidence>
<evidence type="ECO:0000313" key="1">
    <source>
        <dbReference type="EMBL" id="KAJ0088197.1"/>
    </source>
</evidence>
<protein>
    <submittedName>
        <fullName evidence="1">Uncharacterized protein</fullName>
    </submittedName>
</protein>
<proteinExistence type="predicted"/>
<dbReference type="Proteomes" id="UP001164250">
    <property type="component" value="Chromosome 9"/>
</dbReference>
<keyword evidence="2" id="KW-1185">Reference proteome</keyword>